<protein>
    <submittedName>
        <fullName evidence="2">Peptidoglycan/xylan/chitin deacetylase (PgdA/CDA1 family)</fullName>
    </submittedName>
</protein>
<dbReference type="SUPFAM" id="SSF88713">
    <property type="entry name" value="Glycoside hydrolase/deacetylase"/>
    <property type="match status" value="1"/>
</dbReference>
<dbReference type="PROSITE" id="PS51677">
    <property type="entry name" value="NODB"/>
    <property type="match status" value="1"/>
</dbReference>
<dbReference type="RefSeq" id="WP_095300035.1">
    <property type="nucleotide sequence ID" value="NZ_CADEPK010000076.1"/>
</dbReference>
<dbReference type="Gene3D" id="3.20.20.370">
    <property type="entry name" value="Glycoside hydrolase/deacetylase"/>
    <property type="match status" value="1"/>
</dbReference>
<sequence>MTNSLGIINEVKTDRKAIAFTFDDGPNPLYTKQLLEIFQQVSGKATFFMIGEQMEKHPEVVAEVFEQNHEIGNHTFTHPGLTKLSEEECYLELEKTEKLITQLTGKQPVLFRPPYIDYNEETKKIVERFQYKTIGALNGDALDWEQPGVQFIVEKSKGHIRNGSILIFHDGFGDRSQSIEAVRLLVAELVEEGYQLVTVSELLEMSNA</sequence>
<name>A0ABT9YW11_9BACI</name>
<accession>A0ABT9YW11</accession>
<evidence type="ECO:0000259" key="1">
    <source>
        <dbReference type="PROSITE" id="PS51677"/>
    </source>
</evidence>
<dbReference type="InterPro" id="IPR002509">
    <property type="entry name" value="NODB_dom"/>
</dbReference>
<evidence type="ECO:0000313" key="3">
    <source>
        <dbReference type="Proteomes" id="UP001232245"/>
    </source>
</evidence>
<keyword evidence="3" id="KW-1185">Reference proteome</keyword>
<proteinExistence type="predicted"/>
<reference evidence="2 3" key="1">
    <citation type="submission" date="2023-07" db="EMBL/GenBank/DDBJ databases">
        <title>Genomic Encyclopedia of Type Strains, Phase IV (KMG-IV): sequencing the most valuable type-strain genomes for metagenomic binning, comparative biology and taxonomic classification.</title>
        <authorList>
            <person name="Goeker M."/>
        </authorList>
    </citation>
    <scope>NUCLEOTIDE SEQUENCE [LARGE SCALE GENOMIC DNA]</scope>
    <source>
        <strain evidence="2 3">DSM 17723</strain>
    </source>
</reference>
<dbReference type="Proteomes" id="UP001232245">
    <property type="component" value="Unassembled WGS sequence"/>
</dbReference>
<feature type="domain" description="NodB homology" evidence="1">
    <location>
        <begin position="16"/>
        <end position="197"/>
    </location>
</feature>
<evidence type="ECO:0000313" key="2">
    <source>
        <dbReference type="EMBL" id="MDQ0223791.1"/>
    </source>
</evidence>
<organism evidence="2 3">
    <name type="scientific">Metabacillus niabensis</name>
    <dbReference type="NCBI Taxonomy" id="324854"/>
    <lineage>
        <taxon>Bacteria</taxon>
        <taxon>Bacillati</taxon>
        <taxon>Bacillota</taxon>
        <taxon>Bacilli</taxon>
        <taxon>Bacillales</taxon>
        <taxon>Bacillaceae</taxon>
        <taxon>Metabacillus</taxon>
    </lineage>
</organism>
<dbReference type="InterPro" id="IPR011330">
    <property type="entry name" value="Glyco_hydro/deAcase_b/a-brl"/>
</dbReference>
<dbReference type="PANTHER" id="PTHR10587">
    <property type="entry name" value="GLYCOSYL TRANSFERASE-RELATED"/>
    <property type="match status" value="1"/>
</dbReference>
<dbReference type="EMBL" id="JAUSTZ010000001">
    <property type="protein sequence ID" value="MDQ0223791.1"/>
    <property type="molecule type" value="Genomic_DNA"/>
</dbReference>
<comment type="caution">
    <text evidence="2">The sequence shown here is derived from an EMBL/GenBank/DDBJ whole genome shotgun (WGS) entry which is preliminary data.</text>
</comment>
<dbReference type="CDD" id="cd10917">
    <property type="entry name" value="CE4_NodB_like_6s_7s"/>
    <property type="match status" value="1"/>
</dbReference>
<dbReference type="Pfam" id="PF01522">
    <property type="entry name" value="Polysacc_deac_1"/>
    <property type="match status" value="1"/>
</dbReference>
<dbReference type="InterPro" id="IPR050248">
    <property type="entry name" value="Polysacc_deacetylase_ArnD"/>
</dbReference>
<gene>
    <name evidence="2" type="ORF">J2S02_000113</name>
</gene>